<sequence>MADDAAQRLQQVVPLCDRVRCTDWMELDQALRGSKVIYGRTVDFVPALFRSSDRRVNMNKAHDWWKKREETAASLEDPAQIKFATSRQRIHHQLVVQTLRGKRTKLGEH</sequence>
<evidence type="ECO:0000313" key="2">
    <source>
        <dbReference type="Proteomes" id="UP000486351"/>
    </source>
</evidence>
<proteinExistence type="predicted"/>
<accession>A0A6G0RI34</accession>
<gene>
    <name evidence="1" type="ORF">PF008_g14363</name>
</gene>
<reference evidence="1 2" key="1">
    <citation type="submission" date="2018-09" db="EMBL/GenBank/DDBJ databases">
        <title>Genomic investigation of the strawberry pathogen Phytophthora fragariae indicates pathogenicity is determined by transcriptional variation in three key races.</title>
        <authorList>
            <person name="Adams T.M."/>
            <person name="Armitage A.D."/>
            <person name="Sobczyk M.K."/>
            <person name="Bates H.J."/>
            <person name="Dunwell J.M."/>
            <person name="Nellist C.F."/>
            <person name="Harrison R.J."/>
        </authorList>
    </citation>
    <scope>NUCLEOTIDE SEQUENCE [LARGE SCALE GENOMIC DNA]</scope>
    <source>
        <strain evidence="1 2">NOV-77</strain>
    </source>
</reference>
<dbReference type="Proteomes" id="UP000486351">
    <property type="component" value="Unassembled WGS sequence"/>
</dbReference>
<name>A0A6G0RI34_9STRA</name>
<dbReference type="AlphaFoldDB" id="A0A6G0RI34"/>
<comment type="caution">
    <text evidence="1">The sequence shown here is derived from an EMBL/GenBank/DDBJ whole genome shotgun (WGS) entry which is preliminary data.</text>
</comment>
<evidence type="ECO:0000313" key="1">
    <source>
        <dbReference type="EMBL" id="KAE9333604.1"/>
    </source>
</evidence>
<organism evidence="1 2">
    <name type="scientific">Phytophthora fragariae</name>
    <dbReference type="NCBI Taxonomy" id="53985"/>
    <lineage>
        <taxon>Eukaryota</taxon>
        <taxon>Sar</taxon>
        <taxon>Stramenopiles</taxon>
        <taxon>Oomycota</taxon>
        <taxon>Peronosporomycetes</taxon>
        <taxon>Peronosporales</taxon>
        <taxon>Peronosporaceae</taxon>
        <taxon>Phytophthora</taxon>
    </lineage>
</organism>
<protein>
    <submittedName>
        <fullName evidence="1">Uncharacterized protein</fullName>
    </submittedName>
</protein>
<dbReference type="EMBL" id="QXFY01000885">
    <property type="protein sequence ID" value="KAE9333604.1"/>
    <property type="molecule type" value="Genomic_DNA"/>
</dbReference>